<keyword evidence="1" id="KW-0472">Membrane</keyword>
<dbReference type="AlphaFoldDB" id="A0A8K0QS37"/>
<feature type="transmembrane region" description="Helical" evidence="1">
    <location>
        <begin position="303"/>
        <end position="323"/>
    </location>
</feature>
<keyword evidence="1" id="KW-1133">Transmembrane helix</keyword>
<proteinExistence type="predicted"/>
<dbReference type="Proteomes" id="UP000813461">
    <property type="component" value="Unassembled WGS sequence"/>
</dbReference>
<dbReference type="EMBL" id="JAGMVJ010000030">
    <property type="protein sequence ID" value="KAH7069264.1"/>
    <property type="molecule type" value="Genomic_DNA"/>
</dbReference>
<dbReference type="OrthoDB" id="5355526at2759"/>
<comment type="caution">
    <text evidence="2">The sequence shown here is derived from an EMBL/GenBank/DDBJ whole genome shotgun (WGS) entry which is preliminary data.</text>
</comment>
<feature type="transmembrane region" description="Helical" evidence="1">
    <location>
        <begin position="275"/>
        <end position="297"/>
    </location>
</feature>
<sequence>CGVSLFGDVFEYREGGISRLVDRMQRSLGTEIQVRSHEVNKSFSLEHIFRPPRWIRSTTQTLSSTFRASKNASPCLPQHRAHDTAAVCSSNGSSHNSQRTLHFMACMQKGRYHRAVENHRINDISTDQELFCFLRRQLSRRRNCIHRFLSLKCIQGLYFVKFRLWAGGSAEIREHEPCCTYSSTKECECIPPRAKVEPAPDAEYRCKPAGPLDVWPPILSQQLMHMLTSPDCIPADETLVLEQLPKRTCGELQGKVRQPAEGWGIHFQEGWDTDILIGVVTIMFLASLVFAIIWSYFKHDIQGAFGVSSYMITAVGVLVALIVNRAGRLG</sequence>
<reference evidence="2" key="1">
    <citation type="journal article" date="2021" name="Nat. Commun.">
        <title>Genetic determinants of endophytism in the Arabidopsis root mycobiome.</title>
        <authorList>
            <person name="Mesny F."/>
            <person name="Miyauchi S."/>
            <person name="Thiergart T."/>
            <person name="Pickel B."/>
            <person name="Atanasova L."/>
            <person name="Karlsson M."/>
            <person name="Huettel B."/>
            <person name="Barry K.W."/>
            <person name="Haridas S."/>
            <person name="Chen C."/>
            <person name="Bauer D."/>
            <person name="Andreopoulos W."/>
            <person name="Pangilinan J."/>
            <person name="LaButti K."/>
            <person name="Riley R."/>
            <person name="Lipzen A."/>
            <person name="Clum A."/>
            <person name="Drula E."/>
            <person name="Henrissat B."/>
            <person name="Kohler A."/>
            <person name="Grigoriev I.V."/>
            <person name="Martin F.M."/>
            <person name="Hacquard S."/>
        </authorList>
    </citation>
    <scope>NUCLEOTIDE SEQUENCE</scope>
    <source>
        <strain evidence="2">MPI-SDFR-AT-0120</strain>
    </source>
</reference>
<gene>
    <name evidence="2" type="ORF">FB567DRAFT_456853</name>
</gene>
<evidence type="ECO:0000256" key="1">
    <source>
        <dbReference type="SAM" id="Phobius"/>
    </source>
</evidence>
<keyword evidence="1" id="KW-0812">Transmembrane</keyword>
<organism evidence="2 3">
    <name type="scientific">Paraphoma chrysanthemicola</name>
    <dbReference type="NCBI Taxonomy" id="798071"/>
    <lineage>
        <taxon>Eukaryota</taxon>
        <taxon>Fungi</taxon>
        <taxon>Dikarya</taxon>
        <taxon>Ascomycota</taxon>
        <taxon>Pezizomycotina</taxon>
        <taxon>Dothideomycetes</taxon>
        <taxon>Pleosporomycetidae</taxon>
        <taxon>Pleosporales</taxon>
        <taxon>Pleosporineae</taxon>
        <taxon>Phaeosphaeriaceae</taxon>
        <taxon>Paraphoma</taxon>
    </lineage>
</organism>
<accession>A0A8K0QS37</accession>
<evidence type="ECO:0000313" key="3">
    <source>
        <dbReference type="Proteomes" id="UP000813461"/>
    </source>
</evidence>
<evidence type="ECO:0000313" key="2">
    <source>
        <dbReference type="EMBL" id="KAH7069264.1"/>
    </source>
</evidence>
<keyword evidence="3" id="KW-1185">Reference proteome</keyword>
<name>A0A8K0QS37_9PLEO</name>
<feature type="non-terminal residue" evidence="2">
    <location>
        <position position="330"/>
    </location>
</feature>
<protein>
    <submittedName>
        <fullName evidence="2">Uncharacterized protein</fullName>
    </submittedName>
</protein>